<name>A0A5A7QTJ1_STRAF</name>
<dbReference type="EMBL" id="BKCP01008292">
    <property type="protein sequence ID" value="GER48653.1"/>
    <property type="molecule type" value="Genomic_DNA"/>
</dbReference>
<comment type="caution">
    <text evidence="2">The sequence shown here is derived from an EMBL/GenBank/DDBJ whole genome shotgun (WGS) entry which is preliminary data.</text>
</comment>
<evidence type="ECO:0000256" key="1">
    <source>
        <dbReference type="SAM" id="MobiDB-lite"/>
    </source>
</evidence>
<organism evidence="2 3">
    <name type="scientific">Striga asiatica</name>
    <name type="common">Asiatic witchweed</name>
    <name type="synonym">Buchnera asiatica</name>
    <dbReference type="NCBI Taxonomy" id="4170"/>
    <lineage>
        <taxon>Eukaryota</taxon>
        <taxon>Viridiplantae</taxon>
        <taxon>Streptophyta</taxon>
        <taxon>Embryophyta</taxon>
        <taxon>Tracheophyta</taxon>
        <taxon>Spermatophyta</taxon>
        <taxon>Magnoliopsida</taxon>
        <taxon>eudicotyledons</taxon>
        <taxon>Gunneridae</taxon>
        <taxon>Pentapetalae</taxon>
        <taxon>asterids</taxon>
        <taxon>lamiids</taxon>
        <taxon>Lamiales</taxon>
        <taxon>Orobanchaceae</taxon>
        <taxon>Buchnereae</taxon>
        <taxon>Striga</taxon>
    </lineage>
</organism>
<dbReference type="AlphaFoldDB" id="A0A5A7QTJ1"/>
<keyword evidence="3" id="KW-1185">Reference proteome</keyword>
<evidence type="ECO:0000313" key="2">
    <source>
        <dbReference type="EMBL" id="GER48653.1"/>
    </source>
</evidence>
<protein>
    <submittedName>
        <fullName evidence="2">RNA polymerase sigma factor RpoD</fullName>
    </submittedName>
</protein>
<accession>A0A5A7QTJ1</accession>
<reference evidence="3" key="1">
    <citation type="journal article" date="2019" name="Curr. Biol.">
        <title>Genome Sequence of Striga asiatica Provides Insight into the Evolution of Plant Parasitism.</title>
        <authorList>
            <person name="Yoshida S."/>
            <person name="Kim S."/>
            <person name="Wafula E.K."/>
            <person name="Tanskanen J."/>
            <person name="Kim Y.M."/>
            <person name="Honaas L."/>
            <person name="Yang Z."/>
            <person name="Spallek T."/>
            <person name="Conn C.E."/>
            <person name="Ichihashi Y."/>
            <person name="Cheong K."/>
            <person name="Cui S."/>
            <person name="Der J.P."/>
            <person name="Gundlach H."/>
            <person name="Jiao Y."/>
            <person name="Hori C."/>
            <person name="Ishida J.K."/>
            <person name="Kasahara H."/>
            <person name="Kiba T."/>
            <person name="Kim M.S."/>
            <person name="Koo N."/>
            <person name="Laohavisit A."/>
            <person name="Lee Y.H."/>
            <person name="Lumba S."/>
            <person name="McCourt P."/>
            <person name="Mortimer J.C."/>
            <person name="Mutuku J.M."/>
            <person name="Nomura T."/>
            <person name="Sasaki-Sekimoto Y."/>
            <person name="Seto Y."/>
            <person name="Wang Y."/>
            <person name="Wakatake T."/>
            <person name="Sakakibara H."/>
            <person name="Demura T."/>
            <person name="Yamaguchi S."/>
            <person name="Yoneyama K."/>
            <person name="Manabe R.I."/>
            <person name="Nelson D.C."/>
            <person name="Schulman A.H."/>
            <person name="Timko M.P."/>
            <person name="dePamphilis C.W."/>
            <person name="Choi D."/>
            <person name="Shirasu K."/>
        </authorList>
    </citation>
    <scope>NUCLEOTIDE SEQUENCE [LARGE SCALE GENOMIC DNA]</scope>
    <source>
        <strain evidence="3">cv. UVA1</strain>
    </source>
</reference>
<evidence type="ECO:0000313" key="3">
    <source>
        <dbReference type="Proteomes" id="UP000325081"/>
    </source>
</evidence>
<gene>
    <name evidence="2" type="ORF">STAS_25823</name>
</gene>
<proteinExistence type="predicted"/>
<sequence>MISQRERETTRKVDSMVSRGYNRIEVLLPENISEYNRLRGLIPQRYDGRRSRPAAIVPRWELPERVATRGVSSPVGDWDSSSLGDNCLERSPARSGLCLKS</sequence>
<feature type="region of interest" description="Disordered" evidence="1">
    <location>
        <begin position="70"/>
        <end position="101"/>
    </location>
</feature>
<dbReference type="Proteomes" id="UP000325081">
    <property type="component" value="Unassembled WGS sequence"/>
</dbReference>